<dbReference type="AlphaFoldDB" id="A0AA51RAA7"/>
<dbReference type="Proteomes" id="UP001230496">
    <property type="component" value="Chromosome"/>
</dbReference>
<evidence type="ECO:0000256" key="2">
    <source>
        <dbReference type="SAM" id="SignalP"/>
    </source>
</evidence>
<sequence length="654" mass="75935">MKKTKKPILFNIILLLLLSSWAKAQKTQSFDSTYTINNTKYLAKYDFYLSGTDTIYNGNFELSQQFENQEDTYEYLTVEGEFKENRADESWKLTEGAFEPTGDGYYKDYTYSYDVNGHEFMAVGNFIVGKKTGAWKLYDWKIRDSKITDTTLTATINFEDDRAKGKFQLNIENNILEGELGDKELTQGVWSFYKLDDNTDQKLVKEWVFEDNILTAMRLYRDEEVQEIKINDPDSINLSEESISLDAEFLQIIELKARIYDEELLVKYKEEDNISNLFFTLLDNLDLVDNTFSPIIKSNIKPSISSKLNASTINEKEKDLLKQIKSKLEKNLKKTESILSNPQINIASVSTNKVAEFENVLEDINNYFLKPTQEILSLYEDGQLKFFNRDQLLQYKIDLSNKSSINSVFKSDSLSSKYEIQSDLSFSTNQSNLSKLSSFMNALEEELKLIEENLQEYLQEIQEEEKLMELEKAMLVKYEKTKYLADSLITGEHDNFAGIDVAQAIIDFADEELAAYSNLPTIEDKMGAIEPLINCFSQTEELIYTINKAPESIYKINEAYTKEVFNPYTYTNMEEKSKPPIYKAFNKLLLPGIFQNMQNLTCDNMRAYQFNFKILYDEMIEVLNESNTNRMERKVKRAKTPKKASEILEMDLSF</sequence>
<feature type="coiled-coil region" evidence="1">
    <location>
        <begin position="433"/>
        <end position="481"/>
    </location>
</feature>
<name>A0AA51RAA7_9BACT</name>
<dbReference type="KEGG" id="msaa:QYS49_35360"/>
<gene>
    <name evidence="3" type="ORF">QYS49_35360</name>
</gene>
<keyword evidence="2" id="KW-0732">Signal</keyword>
<accession>A0AA51RAA7</accession>
<evidence type="ECO:0000256" key="1">
    <source>
        <dbReference type="SAM" id="Coils"/>
    </source>
</evidence>
<feature type="signal peptide" evidence="2">
    <location>
        <begin position="1"/>
        <end position="24"/>
    </location>
</feature>
<keyword evidence="4" id="KW-1185">Reference proteome</keyword>
<organism evidence="3 4">
    <name type="scientific">Marivirga salinarum</name>
    <dbReference type="NCBI Taxonomy" id="3059078"/>
    <lineage>
        <taxon>Bacteria</taxon>
        <taxon>Pseudomonadati</taxon>
        <taxon>Bacteroidota</taxon>
        <taxon>Cytophagia</taxon>
        <taxon>Cytophagales</taxon>
        <taxon>Marivirgaceae</taxon>
        <taxon>Marivirga</taxon>
    </lineage>
</organism>
<protein>
    <submittedName>
        <fullName evidence="3">Uncharacterized protein</fullName>
    </submittedName>
</protein>
<evidence type="ECO:0000313" key="3">
    <source>
        <dbReference type="EMBL" id="WMN13022.1"/>
    </source>
</evidence>
<keyword evidence="1" id="KW-0175">Coiled coil</keyword>
<dbReference type="EMBL" id="CP129971">
    <property type="protein sequence ID" value="WMN13022.1"/>
    <property type="molecule type" value="Genomic_DNA"/>
</dbReference>
<reference evidence="3 4" key="1">
    <citation type="submission" date="2023-08" db="EMBL/GenBank/DDBJ databases">
        <title>Comparative genomics and taxonomic characterization of three novel marine species of genus Marivirga.</title>
        <authorList>
            <person name="Muhammad N."/>
            <person name="Kim S.-G."/>
        </authorList>
    </citation>
    <scope>NUCLEOTIDE SEQUENCE [LARGE SCALE GENOMIC DNA]</scope>
    <source>
        <strain evidence="3 4">BDSF4-3</strain>
    </source>
</reference>
<proteinExistence type="predicted"/>
<feature type="chain" id="PRO_5041434917" evidence="2">
    <location>
        <begin position="25"/>
        <end position="654"/>
    </location>
</feature>
<evidence type="ECO:0000313" key="4">
    <source>
        <dbReference type="Proteomes" id="UP001230496"/>
    </source>
</evidence>
<dbReference type="RefSeq" id="WP_308351471.1">
    <property type="nucleotide sequence ID" value="NZ_CP129971.1"/>
</dbReference>